<proteinExistence type="predicted"/>
<accession>A0A0K2UP58</accession>
<evidence type="ECO:0000313" key="1">
    <source>
        <dbReference type="EMBL" id="CDW40028.1"/>
    </source>
</evidence>
<protein>
    <submittedName>
        <fullName evidence="1">Uncharacterized protein</fullName>
    </submittedName>
</protein>
<name>A0A0K2UP58_LEPSM</name>
<organism evidence="1">
    <name type="scientific">Lepeophtheirus salmonis</name>
    <name type="common">Salmon louse</name>
    <name type="synonym">Caligus salmonis</name>
    <dbReference type="NCBI Taxonomy" id="72036"/>
    <lineage>
        <taxon>Eukaryota</taxon>
        <taxon>Metazoa</taxon>
        <taxon>Ecdysozoa</taxon>
        <taxon>Arthropoda</taxon>
        <taxon>Crustacea</taxon>
        <taxon>Multicrustacea</taxon>
        <taxon>Hexanauplia</taxon>
        <taxon>Copepoda</taxon>
        <taxon>Siphonostomatoida</taxon>
        <taxon>Caligidae</taxon>
        <taxon>Lepeophtheirus</taxon>
    </lineage>
</organism>
<dbReference type="AlphaFoldDB" id="A0A0K2UP58"/>
<sequence length="51" mass="6154">MQGGSHPQNKMMIRFYEKEKTGKEKQRTRNKINIIYKSRTPTKKKNNINMQ</sequence>
<dbReference type="EMBL" id="HACA01022667">
    <property type="protein sequence ID" value="CDW40028.1"/>
    <property type="molecule type" value="Transcribed_RNA"/>
</dbReference>
<reference evidence="1" key="1">
    <citation type="submission" date="2014-05" db="EMBL/GenBank/DDBJ databases">
        <authorList>
            <person name="Chronopoulou M."/>
        </authorList>
    </citation>
    <scope>NUCLEOTIDE SEQUENCE</scope>
    <source>
        <tissue evidence="1">Whole organism</tissue>
    </source>
</reference>